<name>A0A839HCA5_9GAMM</name>
<organism evidence="2 3">
    <name type="scientific">Thiospirillum jenense</name>
    <dbReference type="NCBI Taxonomy" id="1653858"/>
    <lineage>
        <taxon>Bacteria</taxon>
        <taxon>Pseudomonadati</taxon>
        <taxon>Pseudomonadota</taxon>
        <taxon>Gammaproteobacteria</taxon>
        <taxon>Chromatiales</taxon>
        <taxon>Chromatiaceae</taxon>
        <taxon>Thiospirillum</taxon>
    </lineage>
</organism>
<proteinExistence type="predicted"/>
<gene>
    <name evidence="2" type="ORF">HUK38_02285</name>
</gene>
<sequence length="69" mass="8056">MTDFDLDMLETQVDELIRACDRLREDNAALRANQEHLIAERAELIEKTELARNRIEAMVARLKAMEDQL</sequence>
<keyword evidence="1" id="KW-0175">Coiled coil</keyword>
<evidence type="ECO:0000313" key="2">
    <source>
        <dbReference type="EMBL" id="MBB1125056.1"/>
    </source>
</evidence>
<dbReference type="RefSeq" id="WP_182582169.1">
    <property type="nucleotide sequence ID" value="NZ_JABVCQ010000004.1"/>
</dbReference>
<dbReference type="Proteomes" id="UP000548632">
    <property type="component" value="Unassembled WGS sequence"/>
</dbReference>
<dbReference type="InterPro" id="IPR012662">
    <property type="entry name" value="CHP02449"/>
</dbReference>
<evidence type="ECO:0000256" key="1">
    <source>
        <dbReference type="SAM" id="Coils"/>
    </source>
</evidence>
<dbReference type="AlphaFoldDB" id="A0A839HCA5"/>
<dbReference type="EMBL" id="JABVCQ010000004">
    <property type="protein sequence ID" value="MBB1125056.1"/>
    <property type="molecule type" value="Genomic_DNA"/>
</dbReference>
<dbReference type="NCBIfam" id="TIGR02449">
    <property type="entry name" value="TIGR02449 family protein"/>
    <property type="match status" value="1"/>
</dbReference>
<comment type="caution">
    <text evidence="2">The sequence shown here is derived from an EMBL/GenBank/DDBJ whole genome shotgun (WGS) entry which is preliminary data.</text>
</comment>
<keyword evidence="3" id="KW-1185">Reference proteome</keyword>
<feature type="coiled-coil region" evidence="1">
    <location>
        <begin position="6"/>
        <end position="68"/>
    </location>
</feature>
<reference evidence="2 3" key="1">
    <citation type="journal article" date="2020" name="Arch. Microbiol.">
        <title>The genome sequence of the giant phototrophic gammaproteobacterium Thiospirillum jenense gives insight into its physiological properties and phylogenetic relationships.</title>
        <authorList>
            <person name="Imhoff J.F."/>
            <person name="Meyer T.E."/>
            <person name="Kyndt J.A."/>
        </authorList>
    </citation>
    <scope>NUCLEOTIDE SEQUENCE [LARGE SCALE GENOMIC DNA]</scope>
    <source>
        <strain evidence="2 3">DSM 216</strain>
    </source>
</reference>
<accession>A0A839HCA5</accession>
<evidence type="ECO:0000313" key="3">
    <source>
        <dbReference type="Proteomes" id="UP000548632"/>
    </source>
</evidence>
<protein>
    <submittedName>
        <fullName evidence="2">TIGR02449 family protein</fullName>
    </submittedName>
</protein>